<proteinExistence type="predicted"/>
<comment type="caution">
    <text evidence="1">The sequence shown here is derived from an EMBL/GenBank/DDBJ whole genome shotgun (WGS) entry which is preliminary data.</text>
</comment>
<organism evidence="1 2">
    <name type="scientific">Trichothecium roseum</name>
    <dbReference type="NCBI Taxonomy" id="47278"/>
    <lineage>
        <taxon>Eukaryota</taxon>
        <taxon>Fungi</taxon>
        <taxon>Dikarya</taxon>
        <taxon>Ascomycota</taxon>
        <taxon>Pezizomycotina</taxon>
        <taxon>Sordariomycetes</taxon>
        <taxon>Hypocreomycetidae</taxon>
        <taxon>Hypocreales</taxon>
        <taxon>Hypocreales incertae sedis</taxon>
        <taxon>Trichothecium</taxon>
    </lineage>
</organism>
<evidence type="ECO:0000313" key="2">
    <source>
        <dbReference type="Proteomes" id="UP001163324"/>
    </source>
</evidence>
<protein>
    <submittedName>
        <fullName evidence="1">Uncharacterized protein</fullName>
    </submittedName>
</protein>
<keyword evidence="2" id="KW-1185">Reference proteome</keyword>
<dbReference type="EMBL" id="CM047942">
    <property type="protein sequence ID" value="KAI9901794.1"/>
    <property type="molecule type" value="Genomic_DNA"/>
</dbReference>
<gene>
    <name evidence="1" type="ORF">N3K66_003611</name>
</gene>
<accession>A0ACC0V626</accession>
<evidence type="ECO:0000313" key="1">
    <source>
        <dbReference type="EMBL" id="KAI9901794.1"/>
    </source>
</evidence>
<dbReference type="Proteomes" id="UP001163324">
    <property type="component" value="Chromosome 3"/>
</dbReference>
<reference evidence="1" key="1">
    <citation type="submission" date="2022-10" db="EMBL/GenBank/DDBJ databases">
        <title>Complete Genome of Trichothecium roseum strain YXFP-22015, a Plant Pathogen Isolated from Citrus.</title>
        <authorList>
            <person name="Wang Y."/>
            <person name="Zhu L."/>
        </authorList>
    </citation>
    <scope>NUCLEOTIDE SEQUENCE</scope>
    <source>
        <strain evidence="1">YXFP-22015</strain>
    </source>
</reference>
<name>A0ACC0V626_9HYPO</name>
<sequence>MPQSTICTQASALTSHMVLRSPPSCYIPKLVYGTAWKKNKTEGLVYKALKYGYRGIDTAAQPKHYDEPGVGAGVKRAIAEDHAHREDLFIQTKFSPPSAQDENTPYDINAPLVDKVHQSIQSSLRNFTVSSDEPYLDSVVMHSPLDTLEETLTVWKTLETYTPKSIRSLGISNTTLPILKAIYENATVKPAVVQNRFHEPTHYEVELRAWCREKGIIFQSFWTVTANPQLVKSSPVQEVAQSVGVSRHVAYISLVMGLKGITVLDGSTKDAHMKANLDGIEKVGIWTQCGGSEKWLSCLQDFKSLINETS</sequence>